<comment type="caution">
    <text evidence="8">The sequence shown here is derived from an EMBL/GenBank/DDBJ whole genome shotgun (WGS) entry which is preliminary data.</text>
</comment>
<gene>
    <name evidence="8" type="ORF">FGL95_24985</name>
</gene>
<evidence type="ECO:0000313" key="8">
    <source>
        <dbReference type="EMBL" id="NMN98304.1"/>
    </source>
</evidence>
<evidence type="ECO:0000313" key="9">
    <source>
        <dbReference type="Proteomes" id="UP000535543"/>
    </source>
</evidence>
<reference evidence="8 9" key="1">
    <citation type="submission" date="2019-05" db="EMBL/GenBank/DDBJ databases">
        <authorList>
            <person name="Lee S.D."/>
        </authorList>
    </citation>
    <scope>NUCLEOTIDE SEQUENCE [LARGE SCALE GENOMIC DNA]</scope>
    <source>
        <strain evidence="8 9">YC2-7</strain>
    </source>
</reference>
<sequence length="346" mass="38231">MEVVQPSRPDRDRSSSRWRKMGREDENRNSVRAIQGMLMVNSWTIGDVSITQVVEITAEVGLLDGIIAEATPEAVKDVAWLYPDYATENGQTLWSVHTYVVDTGSAVVLVDTGCGNHKDLPLIPAWGGMNTDYLARLAGAGYVPEQIDYVVATHLHLDHVGWNTVLRDGRWEPTFPNARYTFVEDEFDYHKELTHGGTNSAVDEHAVDHAGPDPDIHRQTRLVFEQSIQPCVDAGLVDLVPTNHVVCEGVRYTSTPGHTKAHHSITIESSGEVGFITGDFVHHPIQIARPSWSSAGDWDRGLSAEGRQEFLESVADTGVRVFGTHFAGHSVGRIVRDRDGYKFVVA</sequence>
<dbReference type="PANTHER" id="PTHR42978:SF6">
    <property type="entry name" value="QUORUM-QUENCHING LACTONASE YTNP-RELATED"/>
    <property type="match status" value="1"/>
</dbReference>
<accession>A0A848KMX3</accession>
<proteinExistence type="inferred from homology"/>
<evidence type="ECO:0000256" key="2">
    <source>
        <dbReference type="ARBA" id="ARBA00011073"/>
    </source>
</evidence>
<keyword evidence="3" id="KW-0479">Metal-binding</keyword>
<evidence type="ECO:0000256" key="3">
    <source>
        <dbReference type="ARBA" id="ARBA00022723"/>
    </source>
</evidence>
<dbReference type="GO" id="GO:0046872">
    <property type="term" value="F:metal ion binding"/>
    <property type="evidence" value="ECO:0007669"/>
    <property type="project" value="UniProtKB-KW"/>
</dbReference>
<dbReference type="GO" id="GO:0016787">
    <property type="term" value="F:hydrolase activity"/>
    <property type="evidence" value="ECO:0007669"/>
    <property type="project" value="UniProtKB-KW"/>
</dbReference>
<keyword evidence="5" id="KW-0862">Zinc</keyword>
<dbReference type="Proteomes" id="UP000535543">
    <property type="component" value="Unassembled WGS sequence"/>
</dbReference>
<dbReference type="InterPro" id="IPR023827">
    <property type="entry name" value="Peptidase_S8_Asp-AS"/>
</dbReference>
<dbReference type="PROSITE" id="PS00136">
    <property type="entry name" value="SUBTILASE_ASP"/>
    <property type="match status" value="1"/>
</dbReference>
<keyword evidence="9" id="KW-1185">Reference proteome</keyword>
<dbReference type="SUPFAM" id="SSF56281">
    <property type="entry name" value="Metallo-hydrolase/oxidoreductase"/>
    <property type="match status" value="1"/>
</dbReference>
<dbReference type="Gene3D" id="3.60.15.10">
    <property type="entry name" value="Ribonuclease Z/Hydroxyacylglutathione hydrolase-like"/>
    <property type="match status" value="1"/>
</dbReference>
<dbReference type="AlphaFoldDB" id="A0A848KMX3"/>
<evidence type="ECO:0000256" key="1">
    <source>
        <dbReference type="ARBA" id="ARBA00007749"/>
    </source>
</evidence>
<evidence type="ECO:0000259" key="7">
    <source>
        <dbReference type="SMART" id="SM00849"/>
    </source>
</evidence>
<feature type="region of interest" description="Disordered" evidence="6">
    <location>
        <begin position="1"/>
        <end position="24"/>
    </location>
</feature>
<feature type="compositionally biased region" description="Basic and acidic residues" evidence="6">
    <location>
        <begin position="8"/>
        <end position="24"/>
    </location>
</feature>
<dbReference type="EMBL" id="VCQU01000010">
    <property type="protein sequence ID" value="NMN98304.1"/>
    <property type="molecule type" value="Genomic_DNA"/>
</dbReference>
<reference evidence="8 9" key="2">
    <citation type="submission" date="2020-06" db="EMBL/GenBank/DDBJ databases">
        <title>Antribacter stalactiti gen. nov., sp. nov., a new member of the family Nacardiaceae isolated from a cave.</title>
        <authorList>
            <person name="Kim I.S."/>
        </authorList>
    </citation>
    <scope>NUCLEOTIDE SEQUENCE [LARGE SCALE GENOMIC DNA]</scope>
    <source>
        <strain evidence="8 9">YC2-7</strain>
    </source>
</reference>
<dbReference type="Pfam" id="PF00753">
    <property type="entry name" value="Lactamase_B"/>
    <property type="match status" value="1"/>
</dbReference>
<name>A0A848KMX3_9NOCA</name>
<keyword evidence="4 8" id="KW-0378">Hydrolase</keyword>
<dbReference type="InterPro" id="IPR036866">
    <property type="entry name" value="RibonucZ/Hydroxyglut_hydro"/>
</dbReference>
<evidence type="ECO:0000256" key="5">
    <source>
        <dbReference type="ARBA" id="ARBA00022833"/>
    </source>
</evidence>
<dbReference type="InterPro" id="IPR051013">
    <property type="entry name" value="MBL_superfamily_lactonases"/>
</dbReference>
<evidence type="ECO:0000256" key="6">
    <source>
        <dbReference type="SAM" id="MobiDB-lite"/>
    </source>
</evidence>
<comment type="similarity">
    <text evidence="1">Belongs to the metallo-beta-lactamase superfamily.</text>
</comment>
<feature type="domain" description="Metallo-beta-lactamase" evidence="7">
    <location>
        <begin position="95"/>
        <end position="325"/>
    </location>
</feature>
<evidence type="ECO:0000256" key="4">
    <source>
        <dbReference type="ARBA" id="ARBA00022801"/>
    </source>
</evidence>
<dbReference type="SMART" id="SM00849">
    <property type="entry name" value="Lactamase_B"/>
    <property type="match status" value="1"/>
</dbReference>
<dbReference type="CDD" id="cd16277">
    <property type="entry name" value="metallo-hydrolase-like_MBL-fold"/>
    <property type="match status" value="1"/>
</dbReference>
<protein>
    <submittedName>
        <fullName evidence="8">MBL fold metallo-hydrolase</fullName>
    </submittedName>
</protein>
<organism evidence="8 9">
    <name type="scientific">Antrihabitans stalactiti</name>
    <dbReference type="NCBI Taxonomy" id="2584121"/>
    <lineage>
        <taxon>Bacteria</taxon>
        <taxon>Bacillati</taxon>
        <taxon>Actinomycetota</taxon>
        <taxon>Actinomycetes</taxon>
        <taxon>Mycobacteriales</taxon>
        <taxon>Nocardiaceae</taxon>
        <taxon>Antrihabitans</taxon>
    </lineage>
</organism>
<dbReference type="InterPro" id="IPR001279">
    <property type="entry name" value="Metallo-B-lactamas"/>
</dbReference>
<dbReference type="PANTHER" id="PTHR42978">
    <property type="entry name" value="QUORUM-QUENCHING LACTONASE YTNP-RELATED-RELATED"/>
    <property type="match status" value="1"/>
</dbReference>
<comment type="similarity">
    <text evidence="2">Belongs to the peptidase S8 family.</text>
</comment>